<accession>A0A061R6K4</accession>
<dbReference type="EMBL" id="GBEZ01020240">
    <property type="protein sequence ID" value="JAC66409.1"/>
    <property type="molecule type" value="Transcribed_RNA"/>
</dbReference>
<evidence type="ECO:0000313" key="1">
    <source>
        <dbReference type="EMBL" id="JAC66409.1"/>
    </source>
</evidence>
<dbReference type="Pfam" id="PF06522">
    <property type="entry name" value="B12D"/>
    <property type="match status" value="1"/>
</dbReference>
<feature type="non-terminal residue" evidence="1">
    <location>
        <position position="1"/>
    </location>
</feature>
<proteinExistence type="predicted"/>
<organism evidence="1">
    <name type="scientific">Tetraselmis sp. GSL018</name>
    <dbReference type="NCBI Taxonomy" id="582737"/>
    <lineage>
        <taxon>Eukaryota</taxon>
        <taxon>Viridiplantae</taxon>
        <taxon>Chlorophyta</taxon>
        <taxon>core chlorophytes</taxon>
        <taxon>Chlorodendrophyceae</taxon>
        <taxon>Chlorodendrales</taxon>
        <taxon>Chlorodendraceae</taxon>
        <taxon>Tetraselmis</taxon>
    </lineage>
</organism>
<name>A0A061R6K4_9CHLO</name>
<dbReference type="InterPro" id="IPR010530">
    <property type="entry name" value="B12D"/>
</dbReference>
<gene>
    <name evidence="1" type="ORF">TSPGSL018_13726</name>
</gene>
<reference evidence="1" key="1">
    <citation type="submission" date="2014-05" db="EMBL/GenBank/DDBJ databases">
        <title>The transcriptome of the halophilic microalga Tetraselmis sp. GSL018 isolated from the Great Salt Lake, Utah.</title>
        <authorList>
            <person name="Jinkerson R.E."/>
            <person name="D'Adamo S."/>
            <person name="Posewitz M.C."/>
        </authorList>
    </citation>
    <scope>NUCLEOTIDE SEQUENCE</scope>
    <source>
        <strain evidence="1">GSL018</strain>
    </source>
</reference>
<protein>
    <submittedName>
        <fullName evidence="1">Uncharacterized protein</fullName>
    </submittedName>
</protein>
<sequence>KRSLNILSLSLNLRIRAVTKPIREYSQPRKGELQLKLSYMSGRTRFSWLAAEAYPLFVTVGAGCFAGAFQLVRWFSSSPNAQTNKEATRKQAIPEDPQKLVEAERYRDHALRRLSLKYGGDAGIFSTLNKHMSKPQDEQGTYSSS</sequence>
<dbReference type="AlphaFoldDB" id="A0A061R6K4"/>